<evidence type="ECO:0000256" key="11">
    <source>
        <dbReference type="ARBA" id="ARBA00023075"/>
    </source>
</evidence>
<feature type="transmembrane region" description="Helical" evidence="14">
    <location>
        <begin position="12"/>
        <end position="30"/>
    </location>
</feature>
<feature type="transmembrane region" description="Helical" evidence="14">
    <location>
        <begin position="82"/>
        <end position="103"/>
    </location>
</feature>
<evidence type="ECO:0000313" key="16">
    <source>
        <dbReference type="Proteomes" id="UP000267268"/>
    </source>
</evidence>
<dbReference type="RefSeq" id="WP_126614309.1">
    <property type="nucleotide sequence ID" value="NZ_CP034562.1"/>
</dbReference>
<comment type="subcellular location">
    <subcellularLocation>
        <location evidence="14">Cell membrane</location>
        <topology evidence="14">Multi-pass membrane protein</topology>
    </subcellularLocation>
    <subcellularLocation>
        <location evidence="1">Endomembrane system</location>
        <topology evidence="1">Multi-pass membrane protein</topology>
    </subcellularLocation>
</comment>
<comment type="similarity">
    <text evidence="14">Belongs to the NqrDE/RnfAE family.</text>
</comment>
<dbReference type="Proteomes" id="UP000267268">
    <property type="component" value="Chromosome 1"/>
</dbReference>
<keyword evidence="10 14" id="KW-0406">Ion transport</keyword>
<evidence type="ECO:0000256" key="9">
    <source>
        <dbReference type="ARBA" id="ARBA00023053"/>
    </source>
</evidence>
<protein>
    <recommendedName>
        <fullName evidence="14">Na(+)-translocating NADH-quinone reductase subunit E</fullName>
        <shortName evidence="14">Na(+)-NQR subunit E</shortName>
        <shortName evidence="14">Na(+)-translocating NQR subunit E</shortName>
        <ecNumber evidence="14">7.2.1.1</ecNumber>
    </recommendedName>
    <alternativeName>
        <fullName evidence="14">NQR complex subunit E</fullName>
    </alternativeName>
    <alternativeName>
        <fullName evidence="14">NQR-1 subunit E</fullName>
    </alternativeName>
</protein>
<dbReference type="Pfam" id="PF02508">
    <property type="entry name" value="Rnf-Nqr"/>
    <property type="match status" value="1"/>
</dbReference>
<dbReference type="InterPro" id="IPR010967">
    <property type="entry name" value="NqrE"/>
</dbReference>
<evidence type="ECO:0000256" key="3">
    <source>
        <dbReference type="ARBA" id="ARBA00022475"/>
    </source>
</evidence>
<dbReference type="PANTHER" id="PTHR30335:SF1">
    <property type="entry name" value="NA(+)-TRANSLOCATING NADH-QUINONE REDUCTASE SUBUNIT E"/>
    <property type="match status" value="1"/>
</dbReference>
<keyword evidence="6 14" id="KW-1278">Translocase</keyword>
<evidence type="ECO:0000256" key="6">
    <source>
        <dbReference type="ARBA" id="ARBA00022967"/>
    </source>
</evidence>
<dbReference type="PIRSF" id="PIRSF006102">
    <property type="entry name" value="NQR_DE"/>
    <property type="match status" value="1"/>
</dbReference>
<feature type="transmembrane region" description="Helical" evidence="14">
    <location>
        <begin position="177"/>
        <end position="201"/>
    </location>
</feature>
<keyword evidence="3 14" id="KW-1003">Cell membrane</keyword>
<keyword evidence="4" id="KW-0997">Cell inner membrane</keyword>
<comment type="function">
    <text evidence="14">NQR complex catalyzes the reduction of ubiquinone-1 to ubiquinol by two successive reactions, coupled with the transport of Na(+) ions from the cytoplasm to the periplasm. NqrA to NqrE are probably involved in the second step, the conversion of ubisemiquinone to ubiquinol.</text>
</comment>
<comment type="subunit">
    <text evidence="14">Composed of six subunits; NqrA, NqrB, NqrC, NqrD, NqrE and NqrF.</text>
</comment>
<dbReference type="KEGG" id="fll:EI427_10350"/>
<organism evidence="15 16">
    <name type="scientific">Flammeovirga pectinis</name>
    <dbReference type="NCBI Taxonomy" id="2494373"/>
    <lineage>
        <taxon>Bacteria</taxon>
        <taxon>Pseudomonadati</taxon>
        <taxon>Bacteroidota</taxon>
        <taxon>Cytophagia</taxon>
        <taxon>Cytophagales</taxon>
        <taxon>Flammeovirgaceae</taxon>
        <taxon>Flammeovirga</taxon>
    </lineage>
</organism>
<reference evidence="15 16" key="1">
    <citation type="submission" date="2018-12" db="EMBL/GenBank/DDBJ databases">
        <title>Flammeovirga pectinis sp. nov., isolated from the gut of the Korean scallop, Patinopecten yessoensis.</title>
        <authorList>
            <person name="Bae J.-W."/>
            <person name="Jeong Y.-S."/>
            <person name="Kang W."/>
        </authorList>
    </citation>
    <scope>NUCLEOTIDE SEQUENCE [LARGE SCALE GENOMIC DNA]</scope>
    <source>
        <strain evidence="15 16">L12M1</strain>
    </source>
</reference>
<keyword evidence="5 14" id="KW-0812">Transmembrane</keyword>
<keyword evidence="7 14" id="KW-1133">Transmembrane helix</keyword>
<dbReference type="OrthoDB" id="9803631at2"/>
<keyword evidence="12 14" id="KW-0472">Membrane</keyword>
<keyword evidence="13 14" id="KW-0739">Sodium transport</keyword>
<feature type="transmembrane region" description="Helical" evidence="14">
    <location>
        <begin position="110"/>
        <end position="134"/>
    </location>
</feature>
<dbReference type="InterPro" id="IPR003667">
    <property type="entry name" value="NqrDE/RnfAE"/>
</dbReference>
<evidence type="ECO:0000256" key="13">
    <source>
        <dbReference type="ARBA" id="ARBA00023201"/>
    </source>
</evidence>
<feature type="transmembrane region" description="Helical" evidence="14">
    <location>
        <begin position="146"/>
        <end position="165"/>
    </location>
</feature>
<dbReference type="HAMAP" id="MF_00429">
    <property type="entry name" value="NqrE"/>
    <property type="match status" value="1"/>
</dbReference>
<evidence type="ECO:0000256" key="8">
    <source>
        <dbReference type="ARBA" id="ARBA00023027"/>
    </source>
</evidence>
<evidence type="ECO:0000256" key="4">
    <source>
        <dbReference type="ARBA" id="ARBA00022519"/>
    </source>
</evidence>
<dbReference type="GO" id="GO:0009276">
    <property type="term" value="C:Gram-negative-bacterium-type cell wall"/>
    <property type="evidence" value="ECO:0007669"/>
    <property type="project" value="InterPro"/>
</dbReference>
<dbReference type="GO" id="GO:0016655">
    <property type="term" value="F:oxidoreductase activity, acting on NAD(P)H, quinone or similar compound as acceptor"/>
    <property type="evidence" value="ECO:0007669"/>
    <property type="project" value="UniProtKB-UniRule"/>
</dbReference>
<dbReference type="EC" id="7.2.1.1" evidence="14"/>
<evidence type="ECO:0000256" key="1">
    <source>
        <dbReference type="ARBA" id="ARBA00004127"/>
    </source>
</evidence>
<sequence>MDLLNLAVKSIFIDNMVFAYFLGMCSYLAVSKKVDTALGLGAAVTFVLTITVPLNWLVYNYILQEGALSWISESYANVDLSFLTYILFIAVVASTVQLVEMVIEKFSPSLYGSLGIFLPLIAVNCSILGAAFFMVPRDYTIVESTVYGFSSGLGWLLAIIALAAIREKMKYSNVPAPLKGLGITFIITGLMGLAFMSFMGISL</sequence>
<evidence type="ECO:0000313" key="15">
    <source>
        <dbReference type="EMBL" id="AZQ62623.1"/>
    </source>
</evidence>
<dbReference type="AlphaFoldDB" id="A0A3Q9FP05"/>
<evidence type="ECO:0000256" key="12">
    <source>
        <dbReference type="ARBA" id="ARBA00023136"/>
    </source>
</evidence>
<keyword evidence="16" id="KW-1185">Reference proteome</keyword>
<proteinExistence type="inferred from homology"/>
<accession>A0A3Q9FP05</accession>
<evidence type="ECO:0000256" key="2">
    <source>
        <dbReference type="ARBA" id="ARBA00022448"/>
    </source>
</evidence>
<evidence type="ECO:0000256" key="7">
    <source>
        <dbReference type="ARBA" id="ARBA00022989"/>
    </source>
</evidence>
<dbReference type="PANTHER" id="PTHR30335">
    <property type="entry name" value="INTEGRAL MEMBRANE PROTEIN OF SOXR-REDUCING COMPLEX"/>
    <property type="match status" value="1"/>
</dbReference>
<keyword evidence="9 14" id="KW-0915">Sodium</keyword>
<evidence type="ECO:0000256" key="5">
    <source>
        <dbReference type="ARBA" id="ARBA00022692"/>
    </source>
</evidence>
<keyword evidence="2 14" id="KW-0813">Transport</keyword>
<feature type="transmembrane region" description="Helical" evidence="14">
    <location>
        <begin position="37"/>
        <end position="62"/>
    </location>
</feature>
<keyword evidence="11 14" id="KW-0830">Ubiquinone</keyword>
<gene>
    <name evidence="14 15" type="primary">nqrE</name>
    <name evidence="15" type="ORF">EI427_10350</name>
</gene>
<comment type="catalytic activity">
    <reaction evidence="14">
        <text>a ubiquinone + n Na(+)(in) + NADH + H(+) = a ubiquinol + n Na(+)(out) + NAD(+)</text>
        <dbReference type="Rhea" id="RHEA:47748"/>
        <dbReference type="Rhea" id="RHEA-COMP:9565"/>
        <dbReference type="Rhea" id="RHEA-COMP:9566"/>
        <dbReference type="ChEBI" id="CHEBI:15378"/>
        <dbReference type="ChEBI" id="CHEBI:16389"/>
        <dbReference type="ChEBI" id="CHEBI:17976"/>
        <dbReference type="ChEBI" id="CHEBI:29101"/>
        <dbReference type="ChEBI" id="CHEBI:57540"/>
        <dbReference type="ChEBI" id="CHEBI:57945"/>
        <dbReference type="EC" id="7.2.1.1"/>
    </reaction>
</comment>
<keyword evidence="15" id="KW-0560">Oxidoreductase</keyword>
<dbReference type="GO" id="GO:0005886">
    <property type="term" value="C:plasma membrane"/>
    <property type="evidence" value="ECO:0007669"/>
    <property type="project" value="UniProtKB-SubCell"/>
</dbReference>
<dbReference type="GO" id="GO:0006814">
    <property type="term" value="P:sodium ion transport"/>
    <property type="evidence" value="ECO:0007669"/>
    <property type="project" value="UniProtKB-UniRule"/>
</dbReference>
<name>A0A3Q9FP05_9BACT</name>
<dbReference type="InterPro" id="IPR050133">
    <property type="entry name" value="NqrDE/RnfAE_oxidrdctase"/>
</dbReference>
<keyword evidence="8 14" id="KW-0520">NAD</keyword>
<dbReference type="GO" id="GO:0022904">
    <property type="term" value="P:respiratory electron transport chain"/>
    <property type="evidence" value="ECO:0007669"/>
    <property type="project" value="InterPro"/>
</dbReference>
<evidence type="ECO:0000256" key="14">
    <source>
        <dbReference type="HAMAP-Rule" id="MF_00429"/>
    </source>
</evidence>
<dbReference type="EMBL" id="CP034562">
    <property type="protein sequence ID" value="AZQ62623.1"/>
    <property type="molecule type" value="Genomic_DNA"/>
</dbReference>
<evidence type="ECO:0000256" key="10">
    <source>
        <dbReference type="ARBA" id="ARBA00023065"/>
    </source>
</evidence>
<dbReference type="NCBIfam" id="TIGR01940">
    <property type="entry name" value="nqrE"/>
    <property type="match status" value="1"/>
</dbReference>
<dbReference type="GO" id="GO:0012505">
    <property type="term" value="C:endomembrane system"/>
    <property type="evidence" value="ECO:0007669"/>
    <property type="project" value="UniProtKB-SubCell"/>
</dbReference>